<dbReference type="NCBIfam" id="NF047398">
    <property type="entry name" value="AAA_KGGVGR"/>
    <property type="match status" value="1"/>
</dbReference>
<feature type="repeat" description="TPR" evidence="3">
    <location>
        <begin position="441"/>
        <end position="474"/>
    </location>
</feature>
<evidence type="ECO:0000259" key="4">
    <source>
        <dbReference type="Pfam" id="PF01656"/>
    </source>
</evidence>
<keyword evidence="3" id="KW-0802">TPR repeat</keyword>
<dbReference type="InterPro" id="IPR002586">
    <property type="entry name" value="CobQ/CobB/MinD/ParA_Nub-bd_dom"/>
</dbReference>
<dbReference type="Proteomes" id="UP000256980">
    <property type="component" value="Unassembled WGS sequence"/>
</dbReference>
<feature type="domain" description="CobQ/CobB/MinD/ParA nucleotide binding" evidence="4">
    <location>
        <begin position="4"/>
        <end position="229"/>
    </location>
</feature>
<feature type="repeat" description="TPR" evidence="3">
    <location>
        <begin position="407"/>
        <end position="440"/>
    </location>
</feature>
<sequence>MKTITFYSYKGGVGRSLTLSNIAMRLADFGKKVCIIDFDLEAPGLHLKFGDYLDLSTINKGIVEYISDFQNNNYIPQSIKEHTVDISYNSKLNGSIEMLPAGNINSNDYWKKLSSINWNNLFYSDSSHGIELLLHLKELIKKELKPDFLLIDSRTGITDTSSIAMTLLADTVVTLAANNEENISGIARIIKSLKREENNLIGKLPNIHFVLTRIPYYPKPEDKYKELRLINKAKTIINEEEQLIEKVFVIHSDPELEEEEKFKINFSSKRKTRSTVPIEEDYLLLFGELTKDELTKKEIKKFEILKEVEYLIDESKNTNDSAIKIRKLNEALILNSESHEALILLANVLIELEQYKEALDKIDKAIFIKPESLVYQFDKAHCNFLLNRYKIAEKTCSEILEKDPKHYLSLHLLGDINLKNKKYEKALEFFLKLINIFPDIDSAYNAVSHTYRMLGDLDRAFEYIYKALDIHPQSEYSTTTLAEIYLEKGNMQEFYKNLQLSLSFGLKNKEFQRVINEETIYRKVYNDNKFHSILNNYRLKIEFPK</sequence>
<keyword evidence="6" id="KW-1185">Reference proteome</keyword>
<gene>
    <name evidence="5" type="ORF">DFQ10_102147</name>
</gene>
<organism evidence="5 6">
    <name type="scientific">Winogradskyella eximia</name>
    <dbReference type="NCBI Taxonomy" id="262006"/>
    <lineage>
        <taxon>Bacteria</taxon>
        <taxon>Pseudomonadati</taxon>
        <taxon>Bacteroidota</taxon>
        <taxon>Flavobacteriia</taxon>
        <taxon>Flavobacteriales</taxon>
        <taxon>Flavobacteriaceae</taxon>
        <taxon>Winogradskyella</taxon>
    </lineage>
</organism>
<dbReference type="GO" id="GO:0051782">
    <property type="term" value="P:negative regulation of cell division"/>
    <property type="evidence" value="ECO:0007669"/>
    <property type="project" value="TreeGrafter"/>
</dbReference>
<dbReference type="GO" id="GO:0005524">
    <property type="term" value="F:ATP binding"/>
    <property type="evidence" value="ECO:0007669"/>
    <property type="project" value="UniProtKB-KW"/>
</dbReference>
<keyword evidence="2" id="KW-0067">ATP-binding</keyword>
<dbReference type="SMART" id="SM00028">
    <property type="entry name" value="TPR"/>
    <property type="match status" value="4"/>
</dbReference>
<protein>
    <submittedName>
        <fullName evidence="5">Mrp family chromosome partitioning ATPase</fullName>
    </submittedName>
</protein>
<evidence type="ECO:0000256" key="1">
    <source>
        <dbReference type="ARBA" id="ARBA00022741"/>
    </source>
</evidence>
<dbReference type="PANTHER" id="PTHR43384">
    <property type="entry name" value="SEPTUM SITE-DETERMINING PROTEIN MIND HOMOLOG, CHLOROPLASTIC-RELATED"/>
    <property type="match status" value="1"/>
</dbReference>
<dbReference type="InterPro" id="IPR019734">
    <property type="entry name" value="TPR_rpt"/>
</dbReference>
<dbReference type="PANTHER" id="PTHR43384:SF6">
    <property type="entry name" value="SEPTUM SITE-DETERMINING PROTEIN MIND HOMOLOG, CHLOROPLASTIC"/>
    <property type="match status" value="1"/>
</dbReference>
<dbReference type="GO" id="GO:0005829">
    <property type="term" value="C:cytosol"/>
    <property type="evidence" value="ECO:0007669"/>
    <property type="project" value="TreeGrafter"/>
</dbReference>
<dbReference type="GO" id="GO:0009898">
    <property type="term" value="C:cytoplasmic side of plasma membrane"/>
    <property type="evidence" value="ECO:0007669"/>
    <property type="project" value="TreeGrafter"/>
</dbReference>
<dbReference type="InterPro" id="IPR011990">
    <property type="entry name" value="TPR-like_helical_dom_sf"/>
</dbReference>
<accession>A0A3D9H738</accession>
<dbReference type="SUPFAM" id="SSF48452">
    <property type="entry name" value="TPR-like"/>
    <property type="match status" value="1"/>
</dbReference>
<keyword evidence="1" id="KW-0547">Nucleotide-binding</keyword>
<dbReference type="InterPro" id="IPR050625">
    <property type="entry name" value="ParA/MinD_ATPase"/>
</dbReference>
<dbReference type="OrthoDB" id="9815116at2"/>
<reference evidence="5 6" key="1">
    <citation type="submission" date="2018-07" db="EMBL/GenBank/DDBJ databases">
        <title>Genomic Encyclopedia of Type Strains, Phase III (KMG-III): the genomes of soil and plant-associated and newly described type strains.</title>
        <authorList>
            <person name="Whitman W."/>
        </authorList>
    </citation>
    <scope>NUCLEOTIDE SEQUENCE [LARGE SCALE GENOMIC DNA]</scope>
    <source>
        <strain evidence="5 6">CECT 7946</strain>
    </source>
</reference>
<dbReference type="GO" id="GO:0016887">
    <property type="term" value="F:ATP hydrolysis activity"/>
    <property type="evidence" value="ECO:0007669"/>
    <property type="project" value="TreeGrafter"/>
</dbReference>
<dbReference type="PROSITE" id="PS50005">
    <property type="entry name" value="TPR"/>
    <property type="match status" value="3"/>
</dbReference>
<proteinExistence type="predicted"/>
<name>A0A3D9H738_9FLAO</name>
<evidence type="ECO:0000256" key="2">
    <source>
        <dbReference type="ARBA" id="ARBA00022840"/>
    </source>
</evidence>
<dbReference type="AlphaFoldDB" id="A0A3D9H738"/>
<dbReference type="InterPro" id="IPR027417">
    <property type="entry name" value="P-loop_NTPase"/>
</dbReference>
<dbReference type="Gene3D" id="1.25.40.10">
    <property type="entry name" value="Tetratricopeptide repeat domain"/>
    <property type="match status" value="1"/>
</dbReference>
<dbReference type="EMBL" id="QRDV01000002">
    <property type="protein sequence ID" value="RED45279.1"/>
    <property type="molecule type" value="Genomic_DNA"/>
</dbReference>
<dbReference type="Pfam" id="PF13181">
    <property type="entry name" value="TPR_8"/>
    <property type="match status" value="2"/>
</dbReference>
<dbReference type="Pfam" id="PF01656">
    <property type="entry name" value="CbiA"/>
    <property type="match status" value="1"/>
</dbReference>
<comment type="caution">
    <text evidence="5">The sequence shown here is derived from an EMBL/GenBank/DDBJ whole genome shotgun (WGS) entry which is preliminary data.</text>
</comment>
<evidence type="ECO:0000313" key="6">
    <source>
        <dbReference type="Proteomes" id="UP000256980"/>
    </source>
</evidence>
<dbReference type="Pfam" id="PF12895">
    <property type="entry name" value="ANAPC3"/>
    <property type="match status" value="1"/>
</dbReference>
<dbReference type="RefSeq" id="WP_115816589.1">
    <property type="nucleotide sequence ID" value="NZ_QRDV01000002.1"/>
</dbReference>
<feature type="repeat" description="TPR" evidence="3">
    <location>
        <begin position="339"/>
        <end position="372"/>
    </location>
</feature>
<dbReference type="Gene3D" id="3.40.50.300">
    <property type="entry name" value="P-loop containing nucleotide triphosphate hydrolases"/>
    <property type="match status" value="1"/>
</dbReference>
<dbReference type="SUPFAM" id="SSF52540">
    <property type="entry name" value="P-loop containing nucleoside triphosphate hydrolases"/>
    <property type="match status" value="1"/>
</dbReference>
<evidence type="ECO:0000256" key="3">
    <source>
        <dbReference type="PROSITE-ProRule" id="PRU00339"/>
    </source>
</evidence>
<evidence type="ECO:0000313" key="5">
    <source>
        <dbReference type="EMBL" id="RED45279.1"/>
    </source>
</evidence>